<feature type="signal peptide" evidence="1">
    <location>
        <begin position="1"/>
        <end position="26"/>
    </location>
</feature>
<dbReference type="AlphaFoldDB" id="A0A016VMB2"/>
<evidence type="ECO:0000313" key="2">
    <source>
        <dbReference type="EMBL" id="EYC27913.1"/>
    </source>
</evidence>
<dbReference type="EMBL" id="JARK01001344">
    <property type="protein sequence ID" value="EYC27913.1"/>
    <property type="molecule type" value="Genomic_DNA"/>
</dbReference>
<proteinExistence type="predicted"/>
<name>A0A016VMB2_9BILA</name>
<feature type="chain" id="PRO_5001490854" description="Secreted protein" evidence="1">
    <location>
        <begin position="27"/>
        <end position="90"/>
    </location>
</feature>
<comment type="caution">
    <text evidence="2">The sequence shown here is derived from an EMBL/GenBank/DDBJ whole genome shotgun (WGS) entry which is preliminary data.</text>
</comment>
<organism evidence="2 3">
    <name type="scientific">Ancylostoma ceylanicum</name>
    <dbReference type="NCBI Taxonomy" id="53326"/>
    <lineage>
        <taxon>Eukaryota</taxon>
        <taxon>Metazoa</taxon>
        <taxon>Ecdysozoa</taxon>
        <taxon>Nematoda</taxon>
        <taxon>Chromadorea</taxon>
        <taxon>Rhabditida</taxon>
        <taxon>Rhabditina</taxon>
        <taxon>Rhabditomorpha</taxon>
        <taxon>Strongyloidea</taxon>
        <taxon>Ancylostomatidae</taxon>
        <taxon>Ancylostomatinae</taxon>
        <taxon>Ancylostoma</taxon>
    </lineage>
</organism>
<accession>A0A016VMB2</accession>
<evidence type="ECO:0000313" key="3">
    <source>
        <dbReference type="Proteomes" id="UP000024635"/>
    </source>
</evidence>
<gene>
    <name evidence="2" type="primary">Acey_s0008.g25</name>
    <name evidence="2" type="ORF">Y032_0008g25</name>
</gene>
<keyword evidence="1" id="KW-0732">Signal</keyword>
<keyword evidence="3" id="KW-1185">Reference proteome</keyword>
<reference evidence="3" key="1">
    <citation type="journal article" date="2015" name="Nat. Genet.">
        <title>The genome and transcriptome of the zoonotic hookworm Ancylostoma ceylanicum identify infection-specific gene families.</title>
        <authorList>
            <person name="Schwarz E.M."/>
            <person name="Hu Y."/>
            <person name="Antoshechkin I."/>
            <person name="Miller M.M."/>
            <person name="Sternberg P.W."/>
            <person name="Aroian R.V."/>
        </authorList>
    </citation>
    <scope>NUCLEOTIDE SEQUENCE</scope>
    <source>
        <strain evidence="3">HY135</strain>
    </source>
</reference>
<dbReference type="Proteomes" id="UP000024635">
    <property type="component" value="Unassembled WGS sequence"/>
</dbReference>
<sequence length="90" mass="9841">MRLPPQQYVVLRCFTVLFALLHQKDALNTASCSPYQARGTASSSLPVDRGAGNNRFRGVICGCALRCLELISESISQEDDTVQAIVRTLV</sequence>
<evidence type="ECO:0008006" key="4">
    <source>
        <dbReference type="Google" id="ProtNLM"/>
    </source>
</evidence>
<evidence type="ECO:0000256" key="1">
    <source>
        <dbReference type="SAM" id="SignalP"/>
    </source>
</evidence>
<protein>
    <recommendedName>
        <fullName evidence="4">Secreted protein</fullName>
    </recommendedName>
</protein>